<dbReference type="EMBL" id="CP002098">
    <property type="protein sequence ID" value="ADM28432.1"/>
    <property type="molecule type" value="Genomic_DNA"/>
</dbReference>
<organism evidence="1 2">
    <name type="scientific">Ignisphaera aggregans (strain DSM 17230 / JCM 13409 / AQ1.S1)</name>
    <dbReference type="NCBI Taxonomy" id="583356"/>
    <lineage>
        <taxon>Archaea</taxon>
        <taxon>Thermoproteota</taxon>
        <taxon>Thermoprotei</taxon>
        <taxon>Desulfurococcales</taxon>
        <taxon>Desulfurococcaceae</taxon>
        <taxon>Ignisphaera</taxon>
    </lineage>
</organism>
<keyword evidence="2" id="KW-1185">Reference proteome</keyword>
<gene>
    <name evidence="1" type="ordered locus">Igag_1634</name>
</gene>
<evidence type="ECO:0000313" key="1">
    <source>
        <dbReference type="EMBL" id="ADM28432.1"/>
    </source>
</evidence>
<dbReference type="AlphaFoldDB" id="E0SRQ1"/>
<reference evidence="1 2" key="1">
    <citation type="journal article" date="2010" name="Stand. Genomic Sci.">
        <title>Complete genome sequence of Ignisphaera aggregans type strain (AQ1.S1).</title>
        <authorList>
            <person name="Goker M."/>
            <person name="Held B."/>
            <person name="Lapidus A."/>
            <person name="Nolan M."/>
            <person name="Spring S."/>
            <person name="Yasawong M."/>
            <person name="Lucas S."/>
            <person name="Glavina Del Rio T."/>
            <person name="Tice H."/>
            <person name="Cheng J.F."/>
            <person name="Goodwin L."/>
            <person name="Tapia R."/>
            <person name="Pitluck S."/>
            <person name="Liolios K."/>
            <person name="Ivanova N."/>
            <person name="Mavromatis K."/>
            <person name="Mikhailova N."/>
            <person name="Pati A."/>
            <person name="Chen A."/>
            <person name="Palaniappan K."/>
            <person name="Brambilla E."/>
            <person name="Land M."/>
            <person name="Hauser L."/>
            <person name="Chang Y.J."/>
            <person name="Jeffries C.D."/>
            <person name="Brettin T."/>
            <person name="Detter J.C."/>
            <person name="Han C."/>
            <person name="Rohde M."/>
            <person name="Sikorski J."/>
            <person name="Woyke T."/>
            <person name="Bristow J."/>
            <person name="Eisen J.A."/>
            <person name="Markowitz V."/>
            <person name="Hugenholtz P."/>
            <person name="Kyrpides N.C."/>
            <person name="Klenk H.P."/>
        </authorList>
    </citation>
    <scope>NUCLEOTIDE SEQUENCE [LARGE SCALE GENOMIC DNA]</scope>
    <source>
        <strain evidence="2">DSM 17230 / JCM 13409 / AQ1.S1</strain>
    </source>
</reference>
<dbReference type="Proteomes" id="UP000001304">
    <property type="component" value="Chromosome"/>
</dbReference>
<dbReference type="KEGG" id="iag:Igag_1634"/>
<protein>
    <submittedName>
        <fullName evidence="1">Uncharacterized protein</fullName>
    </submittedName>
</protein>
<dbReference type="HOGENOM" id="CLU_2629671_0_0_2"/>
<dbReference type="BioCyc" id="IAGG583356:GHAH-1622-MONOMER"/>
<sequence>MENKPRFSRKAYRYLTHGVRNSLLRRFIEIIVDKTFNTLEIWIRSLEKSIDVVEEYSETNIRSLPRLIYTILSNILK</sequence>
<name>E0SRQ1_IGNAA</name>
<evidence type="ECO:0000313" key="2">
    <source>
        <dbReference type="Proteomes" id="UP000001304"/>
    </source>
</evidence>
<proteinExistence type="predicted"/>
<accession>E0SRQ1</accession>